<feature type="domain" description="LIM zinc-binding" evidence="7">
    <location>
        <begin position="378"/>
        <end position="440"/>
    </location>
</feature>
<dbReference type="GO" id="GO:0000932">
    <property type="term" value="C:P-body"/>
    <property type="evidence" value="ECO:0007669"/>
    <property type="project" value="TreeGrafter"/>
</dbReference>
<organism evidence="8">
    <name type="scientific">Sarcoptes scabiei</name>
    <name type="common">Itch mite</name>
    <name type="synonym">Acarus scabiei</name>
    <dbReference type="NCBI Taxonomy" id="52283"/>
    <lineage>
        <taxon>Eukaryota</taxon>
        <taxon>Metazoa</taxon>
        <taxon>Ecdysozoa</taxon>
        <taxon>Arthropoda</taxon>
        <taxon>Chelicerata</taxon>
        <taxon>Arachnida</taxon>
        <taxon>Acari</taxon>
        <taxon>Acariformes</taxon>
        <taxon>Sarcoptiformes</taxon>
        <taxon>Astigmata</taxon>
        <taxon>Psoroptidia</taxon>
        <taxon>Sarcoptoidea</taxon>
        <taxon>Sarcoptidae</taxon>
        <taxon>Sarcoptinae</taxon>
        <taxon>Sarcoptes</taxon>
    </lineage>
</organism>
<dbReference type="Gene3D" id="2.10.110.10">
    <property type="entry name" value="Cysteine Rich Protein"/>
    <property type="match status" value="3"/>
</dbReference>
<dbReference type="GO" id="GO:0035331">
    <property type="term" value="P:negative regulation of hippo signaling"/>
    <property type="evidence" value="ECO:0007669"/>
    <property type="project" value="TreeGrafter"/>
</dbReference>
<proteinExistence type="predicted"/>
<dbReference type="CDD" id="cd09355">
    <property type="entry name" value="LIM2_Ajuba_like"/>
    <property type="match status" value="1"/>
</dbReference>
<evidence type="ECO:0000313" key="8">
    <source>
        <dbReference type="EMBL" id="KAF7493178.1"/>
    </source>
</evidence>
<dbReference type="EnsemblMetazoa" id="SSS_2566s_mrna">
    <property type="protein sequence ID" value="KAF7493178.1"/>
    <property type="gene ID" value="SSS_2566"/>
</dbReference>
<dbReference type="FunFam" id="2.10.110.10:FF:000028">
    <property type="entry name" value="LIM domain-containing protein 1"/>
    <property type="match status" value="1"/>
</dbReference>
<dbReference type="GO" id="GO:0003714">
    <property type="term" value="F:transcription corepressor activity"/>
    <property type="evidence" value="ECO:0007669"/>
    <property type="project" value="TreeGrafter"/>
</dbReference>
<dbReference type="AlphaFoldDB" id="A0A834RGW4"/>
<name>A0A834RGW4_SARSC</name>
<accession>A0A834RGW4</accession>
<dbReference type="PROSITE" id="PS50023">
    <property type="entry name" value="LIM_DOMAIN_2"/>
    <property type="match status" value="3"/>
</dbReference>
<evidence type="ECO:0000256" key="1">
    <source>
        <dbReference type="ARBA" id="ARBA00022723"/>
    </source>
</evidence>
<evidence type="ECO:0000256" key="5">
    <source>
        <dbReference type="PROSITE-ProRule" id="PRU00125"/>
    </source>
</evidence>
<reference evidence="10" key="1">
    <citation type="journal article" date="2020" name="PLoS Negl. Trop. Dis.">
        <title>High-quality nuclear genome for Sarcoptes scabiei-A critical resource for a neglected parasite.</title>
        <authorList>
            <person name="Korhonen P.K."/>
            <person name="Gasser R.B."/>
            <person name="Ma G."/>
            <person name="Wang T."/>
            <person name="Stroehlein A.J."/>
            <person name="Young N.D."/>
            <person name="Ang C.S."/>
            <person name="Fernando D.D."/>
            <person name="Lu H.C."/>
            <person name="Taylor S."/>
            <person name="Reynolds S.L."/>
            <person name="Mofiz E."/>
            <person name="Najaraj S.H."/>
            <person name="Gowda H."/>
            <person name="Madugundu A."/>
            <person name="Renuse S."/>
            <person name="Holt D."/>
            <person name="Pandey A."/>
            <person name="Papenfuss A.T."/>
            <person name="Fischer K."/>
        </authorList>
    </citation>
    <scope>NUCLEOTIDE SEQUENCE [LARGE SCALE GENOMIC DNA]</scope>
</reference>
<dbReference type="PANTHER" id="PTHR24219:SF4">
    <property type="entry name" value="LIM DOMAIN-CONTAINING PROTEIN JUB"/>
    <property type="match status" value="1"/>
</dbReference>
<evidence type="ECO:0000313" key="10">
    <source>
        <dbReference type="Proteomes" id="UP000070412"/>
    </source>
</evidence>
<keyword evidence="1 5" id="KW-0479">Metal-binding</keyword>
<dbReference type="SMART" id="SM00132">
    <property type="entry name" value="LIM"/>
    <property type="match status" value="3"/>
</dbReference>
<evidence type="ECO:0000259" key="7">
    <source>
        <dbReference type="PROSITE" id="PS50023"/>
    </source>
</evidence>
<evidence type="ECO:0000256" key="2">
    <source>
        <dbReference type="ARBA" id="ARBA00022737"/>
    </source>
</evidence>
<dbReference type="InterPro" id="IPR047172">
    <property type="entry name" value="Ajuba-like"/>
</dbReference>
<dbReference type="GO" id="GO:0005667">
    <property type="term" value="C:transcription regulator complex"/>
    <property type="evidence" value="ECO:0007669"/>
    <property type="project" value="TreeGrafter"/>
</dbReference>
<reference evidence="9" key="3">
    <citation type="submission" date="2022-06" db="UniProtKB">
        <authorList>
            <consortium name="EnsemblMetazoa"/>
        </authorList>
    </citation>
    <scope>IDENTIFICATION</scope>
</reference>
<keyword evidence="10" id="KW-1185">Reference proteome</keyword>
<dbReference type="InterPro" id="IPR047247">
    <property type="entry name" value="Ajuba-like_LIM2"/>
</dbReference>
<protein>
    <submittedName>
        <fullName evidence="8">LIM domain-containing protein jub</fullName>
    </submittedName>
</protein>
<evidence type="ECO:0000313" key="9">
    <source>
        <dbReference type="EnsemblMetazoa" id="KAF7493178.1"/>
    </source>
</evidence>
<feature type="region of interest" description="Disordered" evidence="6">
    <location>
        <begin position="124"/>
        <end position="199"/>
    </location>
</feature>
<keyword evidence="4 5" id="KW-0440">LIM domain</keyword>
<dbReference type="OrthoDB" id="25414at2759"/>
<feature type="compositionally biased region" description="Low complexity" evidence="6">
    <location>
        <begin position="147"/>
        <end position="166"/>
    </location>
</feature>
<dbReference type="Pfam" id="PF00412">
    <property type="entry name" value="LIM"/>
    <property type="match status" value="3"/>
</dbReference>
<dbReference type="GO" id="GO:0005634">
    <property type="term" value="C:nucleus"/>
    <property type="evidence" value="ECO:0007669"/>
    <property type="project" value="TreeGrafter"/>
</dbReference>
<feature type="domain" description="LIM zinc-binding" evidence="7">
    <location>
        <begin position="315"/>
        <end position="375"/>
    </location>
</feature>
<dbReference type="GO" id="GO:0001666">
    <property type="term" value="P:response to hypoxia"/>
    <property type="evidence" value="ECO:0007669"/>
    <property type="project" value="TreeGrafter"/>
</dbReference>
<dbReference type="InterPro" id="IPR001781">
    <property type="entry name" value="Znf_LIM"/>
</dbReference>
<dbReference type="PANTHER" id="PTHR24219">
    <property type="entry name" value="LIM DOMAIN-CONTAINING PROTEIN JUB"/>
    <property type="match status" value="1"/>
</dbReference>
<dbReference type="GO" id="GO:0046872">
    <property type="term" value="F:metal ion binding"/>
    <property type="evidence" value="ECO:0007669"/>
    <property type="project" value="UniProtKB-KW"/>
</dbReference>
<evidence type="ECO:0000256" key="4">
    <source>
        <dbReference type="ARBA" id="ARBA00023038"/>
    </source>
</evidence>
<dbReference type="SUPFAM" id="SSF57716">
    <property type="entry name" value="Glucocorticoid receptor-like (DNA-binding domain)"/>
    <property type="match status" value="2"/>
</dbReference>
<dbReference type="FunFam" id="2.10.110.10:FF:000037">
    <property type="entry name" value="LIM domain-containing protein 1"/>
    <property type="match status" value="1"/>
</dbReference>
<dbReference type="GO" id="GO:0007010">
    <property type="term" value="P:cytoskeleton organization"/>
    <property type="evidence" value="ECO:0007669"/>
    <property type="project" value="TreeGrafter"/>
</dbReference>
<gene>
    <name evidence="8" type="ORF">SSS_2566</name>
</gene>
<sequence>MKMDDINDILRDLSLFEPKNLPNRSVATADSCIGNESIPLHNHSQSIKSAKPLRPPPPPPPLQSSNSTGFRKAAIPLPTDIDNASNNYINHRIDNNHIPTVLKNFNNLQRDNSTLATAVRATVETKRTSITSNTSSSKSNPIYNPVSVESGHQSQSSISSSSASYSPKPKIETNPLINNHGTDAGYLSTSNNAHRTNNINNSSLSKIQLNYEITPPKPYGMSEAEKKIQVLTQQIEKEMEEQDPIGDYFGICCLCGEKVLGVIDACQAMGNLYHTNCFTCCSCGRPLRGKAFYNVLGKVYCEEDYLYCGFQQTADRCAICGHLIMETILHAMGKSYHPGCFRCQQCNECLDGVPFTVDVHNRIFCVSDYHKLYAPKCAVCNTPIVPLEGSEETVRVVSMDKDYHIDCYICEDCNLQLTDGTCYPLNGHLLCKKCHIIRLQ</sequence>
<feature type="compositionally biased region" description="Polar residues" evidence="6">
    <location>
        <begin position="175"/>
        <end position="199"/>
    </location>
</feature>
<reference evidence="8" key="2">
    <citation type="submission" date="2020-01" db="EMBL/GenBank/DDBJ databases">
        <authorList>
            <person name="Korhonen P.K.K."/>
            <person name="Guangxu M.G."/>
            <person name="Wang T.W."/>
            <person name="Stroehlein A.J.S."/>
            <person name="Young N.D."/>
            <person name="Ang C.-S.A."/>
            <person name="Fernando D.W.F."/>
            <person name="Lu H.L."/>
            <person name="Taylor S.T."/>
            <person name="Ehtesham M.E.M."/>
            <person name="Najaraj S.H.N."/>
            <person name="Harsha G.H.G."/>
            <person name="Madugundu A.M."/>
            <person name="Renuse S.R."/>
            <person name="Holt D.H."/>
            <person name="Pandey A.P."/>
            <person name="Papenfuss A.P."/>
            <person name="Gasser R.B.G."/>
            <person name="Fischer K.F."/>
        </authorList>
    </citation>
    <scope>NUCLEOTIDE SEQUENCE</scope>
    <source>
        <strain evidence="8">SSS_KF_BRIS2020</strain>
    </source>
</reference>
<feature type="domain" description="LIM zinc-binding" evidence="7">
    <location>
        <begin position="250"/>
        <end position="311"/>
    </location>
</feature>
<keyword evidence="2" id="KW-0677">Repeat</keyword>
<dbReference type="GO" id="GO:0005912">
    <property type="term" value="C:adherens junction"/>
    <property type="evidence" value="ECO:0007669"/>
    <property type="project" value="TreeGrafter"/>
</dbReference>
<feature type="compositionally biased region" description="Low complexity" evidence="6">
    <location>
        <begin position="128"/>
        <end position="140"/>
    </location>
</feature>
<dbReference type="Proteomes" id="UP000070412">
    <property type="component" value="Unassembled WGS sequence"/>
</dbReference>
<feature type="region of interest" description="Disordered" evidence="6">
    <location>
        <begin position="37"/>
        <end position="70"/>
    </location>
</feature>
<feature type="compositionally biased region" description="Pro residues" evidence="6">
    <location>
        <begin position="53"/>
        <end position="62"/>
    </location>
</feature>
<evidence type="ECO:0000256" key="3">
    <source>
        <dbReference type="ARBA" id="ARBA00022833"/>
    </source>
</evidence>
<keyword evidence="3 5" id="KW-0862">Zinc</keyword>
<evidence type="ECO:0000256" key="6">
    <source>
        <dbReference type="SAM" id="MobiDB-lite"/>
    </source>
</evidence>
<dbReference type="EMBL" id="WVUK01000056">
    <property type="protein sequence ID" value="KAF7493178.1"/>
    <property type="molecule type" value="Genomic_DNA"/>
</dbReference>